<dbReference type="InParanoid" id="F8PHC1"/>
<dbReference type="OrthoDB" id="2650093at2759"/>
<gene>
    <name evidence="2" type="ORF">SERLA73DRAFT_149270</name>
</gene>
<proteinExistence type="predicted"/>
<accession>F8PHC1</accession>
<dbReference type="STRING" id="936435.F8PHC1"/>
<protein>
    <submittedName>
        <fullName evidence="2">Uncharacterized protein</fullName>
    </submittedName>
</protein>
<dbReference type="Proteomes" id="UP000008063">
    <property type="component" value="Unassembled WGS sequence"/>
</dbReference>
<name>F8PHC1_SERL3</name>
<feature type="compositionally biased region" description="Gly residues" evidence="1">
    <location>
        <begin position="237"/>
        <end position="247"/>
    </location>
</feature>
<dbReference type="AlphaFoldDB" id="F8PHC1"/>
<sequence>MKPLQACCDDVYKLLSACQIGYWHQGLLEILFVLLNEFVLMWFGFDVITDWNHKPGLVHLCTRRKQFIEKIGWRMNKKGNLYFSLWDVEILYVNYCGKFDINKVFLNPLLKVVISCIVRGPGSIFSTKERTPYDGAQSTETLDVKWGLQHTTPGMIASAAVLYLQSGLIKTKASVLTIFYDEDWSEEMQEVMGALNKDTEELPLDNEERDDRGPGDDGINGEDVPGWQYGDNNIEFGLGGSQKEGKV</sequence>
<evidence type="ECO:0000313" key="3">
    <source>
        <dbReference type="Proteomes" id="UP000008063"/>
    </source>
</evidence>
<organism evidence="3">
    <name type="scientific">Serpula lacrymans var. lacrymans (strain S7.3)</name>
    <name type="common">Dry rot fungus</name>
    <dbReference type="NCBI Taxonomy" id="936435"/>
    <lineage>
        <taxon>Eukaryota</taxon>
        <taxon>Fungi</taxon>
        <taxon>Dikarya</taxon>
        <taxon>Basidiomycota</taxon>
        <taxon>Agaricomycotina</taxon>
        <taxon>Agaricomycetes</taxon>
        <taxon>Agaricomycetidae</taxon>
        <taxon>Boletales</taxon>
        <taxon>Coniophorineae</taxon>
        <taxon>Serpulaceae</taxon>
        <taxon>Serpula</taxon>
    </lineage>
</organism>
<dbReference type="HOGENOM" id="CLU_1125102_0_0_1"/>
<dbReference type="EMBL" id="GL945474">
    <property type="protein sequence ID" value="EGO04967.1"/>
    <property type="molecule type" value="Genomic_DNA"/>
</dbReference>
<feature type="region of interest" description="Disordered" evidence="1">
    <location>
        <begin position="195"/>
        <end position="247"/>
    </location>
</feature>
<reference evidence="3" key="1">
    <citation type="journal article" date="2011" name="Science">
        <title>The plant cell wall-decomposing machinery underlies the functional diversity of forest fungi.</title>
        <authorList>
            <person name="Eastwood D.C."/>
            <person name="Floudas D."/>
            <person name="Binder M."/>
            <person name="Majcherczyk A."/>
            <person name="Schneider P."/>
            <person name="Aerts A."/>
            <person name="Asiegbu F.O."/>
            <person name="Baker S.E."/>
            <person name="Barry K."/>
            <person name="Bendiksby M."/>
            <person name="Blumentritt M."/>
            <person name="Coutinho P.M."/>
            <person name="Cullen D."/>
            <person name="de Vries R.P."/>
            <person name="Gathman A."/>
            <person name="Goodell B."/>
            <person name="Henrissat B."/>
            <person name="Ihrmark K."/>
            <person name="Kauserud H."/>
            <person name="Kohler A."/>
            <person name="LaButti K."/>
            <person name="Lapidus A."/>
            <person name="Lavin J.L."/>
            <person name="Lee Y.-H."/>
            <person name="Lindquist E."/>
            <person name="Lilly W."/>
            <person name="Lucas S."/>
            <person name="Morin E."/>
            <person name="Murat C."/>
            <person name="Oguiza J.A."/>
            <person name="Park J."/>
            <person name="Pisabarro A.G."/>
            <person name="Riley R."/>
            <person name="Rosling A."/>
            <person name="Salamov A."/>
            <person name="Schmidt O."/>
            <person name="Schmutz J."/>
            <person name="Skrede I."/>
            <person name="Stenlid J."/>
            <person name="Wiebenga A."/>
            <person name="Xie X."/>
            <person name="Kuees U."/>
            <person name="Hibbett D.S."/>
            <person name="Hoffmeister D."/>
            <person name="Hoegberg N."/>
            <person name="Martin F."/>
            <person name="Grigoriev I.V."/>
            <person name="Watkinson S.C."/>
        </authorList>
    </citation>
    <scope>NUCLEOTIDE SEQUENCE [LARGE SCALE GENOMIC DNA]</scope>
    <source>
        <strain evidence="3">strain S7.3</strain>
    </source>
</reference>
<evidence type="ECO:0000313" key="2">
    <source>
        <dbReference type="EMBL" id="EGO04967.1"/>
    </source>
</evidence>
<evidence type="ECO:0000256" key="1">
    <source>
        <dbReference type="SAM" id="MobiDB-lite"/>
    </source>
</evidence>
<keyword evidence="3" id="KW-1185">Reference proteome</keyword>